<protein>
    <submittedName>
        <fullName evidence="3">EAL domain-containing protein</fullName>
    </submittedName>
</protein>
<dbReference type="Gene3D" id="3.20.20.450">
    <property type="entry name" value="EAL domain"/>
    <property type="match status" value="1"/>
</dbReference>
<dbReference type="RefSeq" id="WP_269359972.1">
    <property type="nucleotide sequence ID" value="NZ_JAPWHE010000012.1"/>
</dbReference>
<dbReference type="EMBL" id="JAPWHE010000012">
    <property type="protein sequence ID" value="MCZ4330947.1"/>
    <property type="molecule type" value="Genomic_DNA"/>
</dbReference>
<evidence type="ECO:0000313" key="4">
    <source>
        <dbReference type="Proteomes" id="UP001068379"/>
    </source>
</evidence>
<feature type="domain" description="EAL" evidence="2">
    <location>
        <begin position="31"/>
        <end position="277"/>
    </location>
</feature>
<evidence type="ECO:0000259" key="2">
    <source>
        <dbReference type="PROSITE" id="PS50883"/>
    </source>
</evidence>
<dbReference type="Proteomes" id="UP001068379">
    <property type="component" value="Unassembled WGS sequence"/>
</dbReference>
<reference evidence="3" key="1">
    <citation type="submission" date="2022-12" db="EMBL/GenBank/DDBJ databases">
        <title>Bacterial isolates from different developmental stages of Nematostella vectensis.</title>
        <authorList>
            <person name="Fraune S."/>
        </authorList>
    </citation>
    <scope>NUCLEOTIDE SEQUENCE</scope>
    <source>
        <strain evidence="3">G21619-S1</strain>
    </source>
</reference>
<comment type="caution">
    <text evidence="3">The sequence shown here is derived from an EMBL/GenBank/DDBJ whole genome shotgun (WGS) entry which is preliminary data.</text>
</comment>
<dbReference type="InterPro" id="IPR050706">
    <property type="entry name" value="Cyclic-di-GMP_PDE-like"/>
</dbReference>
<evidence type="ECO:0000256" key="1">
    <source>
        <dbReference type="SAM" id="MobiDB-lite"/>
    </source>
</evidence>
<evidence type="ECO:0000313" key="3">
    <source>
        <dbReference type="EMBL" id="MCZ4330947.1"/>
    </source>
</evidence>
<dbReference type="PROSITE" id="PS50883">
    <property type="entry name" value="EAL"/>
    <property type="match status" value="1"/>
</dbReference>
<dbReference type="SMART" id="SM00052">
    <property type="entry name" value="EAL"/>
    <property type="match status" value="1"/>
</dbReference>
<organism evidence="3 4">
    <name type="scientific">Castellaniella denitrificans</name>
    <dbReference type="NCBI Taxonomy" id="56119"/>
    <lineage>
        <taxon>Bacteria</taxon>
        <taxon>Pseudomonadati</taxon>
        <taxon>Pseudomonadota</taxon>
        <taxon>Betaproteobacteria</taxon>
        <taxon>Burkholderiales</taxon>
        <taxon>Alcaligenaceae</taxon>
        <taxon>Castellaniella</taxon>
    </lineage>
</organism>
<feature type="region of interest" description="Disordered" evidence="1">
    <location>
        <begin position="284"/>
        <end position="310"/>
    </location>
</feature>
<dbReference type="CDD" id="cd01948">
    <property type="entry name" value="EAL"/>
    <property type="match status" value="1"/>
</dbReference>
<dbReference type="PANTHER" id="PTHR33121">
    <property type="entry name" value="CYCLIC DI-GMP PHOSPHODIESTERASE PDEF"/>
    <property type="match status" value="1"/>
</dbReference>
<dbReference type="PANTHER" id="PTHR33121:SF79">
    <property type="entry name" value="CYCLIC DI-GMP PHOSPHODIESTERASE PDED-RELATED"/>
    <property type="match status" value="1"/>
</dbReference>
<dbReference type="InterPro" id="IPR035919">
    <property type="entry name" value="EAL_sf"/>
</dbReference>
<sequence>MEETAPGREIGGFPYAPGASVGPDATARESSPVLEATLRHAVAQGEFRLAYQPIVDLRNHRTVGVEALIRWPRAPIGPDVFIPTAERIGLIRDITRQVCLLAARDRITQRIPGSIRLSINLSAADAETMETAALLSDLSLTLGDTALSVELTERCLLSPERCGPVIRAIRARGIQVHLDDFGTGYANLQSLVELALDGIKIDHRLTRCIDDSRAAREIVRHLGRMAGALGLSVTAEGVETEAQARWLSVLGIRRAQGWLFGRPCFIEDYPAARPLAQIAAPDAASGRLAPGRHEEQLTGTAGSSAAGGRA</sequence>
<proteinExistence type="predicted"/>
<dbReference type="SUPFAM" id="SSF141868">
    <property type="entry name" value="EAL domain-like"/>
    <property type="match status" value="1"/>
</dbReference>
<gene>
    <name evidence="3" type="ORF">O4H32_13430</name>
</gene>
<accession>A0ABT4M6J3</accession>
<name>A0ABT4M6J3_9BURK</name>
<feature type="compositionally biased region" description="Low complexity" evidence="1">
    <location>
        <begin position="298"/>
        <end position="310"/>
    </location>
</feature>
<dbReference type="InterPro" id="IPR001633">
    <property type="entry name" value="EAL_dom"/>
</dbReference>
<feature type="region of interest" description="Disordered" evidence="1">
    <location>
        <begin position="1"/>
        <end position="28"/>
    </location>
</feature>
<keyword evidence="4" id="KW-1185">Reference proteome</keyword>
<dbReference type="Pfam" id="PF00563">
    <property type="entry name" value="EAL"/>
    <property type="match status" value="1"/>
</dbReference>